<evidence type="ECO:0000313" key="2">
    <source>
        <dbReference type="EMBL" id="CAG9709362.1"/>
    </source>
</evidence>
<reference evidence="4 6" key="2">
    <citation type="submission" date="2018-06" db="EMBL/GenBank/DDBJ databases">
        <authorList>
            <consortium name="IHU Genomes"/>
        </authorList>
    </citation>
    <scope>NUCLEOTIDE SEQUENCE [LARGE SCALE GENOMIC DNA]</scope>
    <source>
        <strain evidence="4 6">NEC25</strain>
    </source>
</reference>
<dbReference type="AlphaFoldDB" id="A0A2A7MFX3"/>
<evidence type="ECO:0000313" key="6">
    <source>
        <dbReference type="Proteomes" id="UP000431451"/>
    </source>
</evidence>
<organism evidence="3 5">
    <name type="scientific">Clostridium neonatale</name>
    <dbReference type="NCBI Taxonomy" id="137838"/>
    <lineage>
        <taxon>Bacteria</taxon>
        <taxon>Bacillati</taxon>
        <taxon>Bacillota</taxon>
        <taxon>Clostridia</taxon>
        <taxon>Eubacteriales</taxon>
        <taxon>Clostridiaceae</taxon>
        <taxon>Clostridium</taxon>
    </lineage>
</organism>
<dbReference type="RefSeq" id="WP_058294619.1">
    <property type="nucleotide sequence ID" value="NZ_CAKJVD010000006.1"/>
</dbReference>
<dbReference type="EMBL" id="PDCJ01000001">
    <property type="protein sequence ID" value="PEG30447.1"/>
    <property type="molecule type" value="Genomic_DNA"/>
</dbReference>
<sequence>MFKFNNKEDKFYDMLSESANTVHESAKILRSSLDCLDKKEEQLKKTTALEDAGDALVLTLTKELDEAFITPIDREDIYEIVKEMDNILDCINSIMHRFIMFDITNATSEIIQASDFLLNITESLCDLMNEIRLNGCKSKNLLDKIRYISSIEYEADKLFRNAVALLFRYEKDPITIMKLKEIYQITENTIDNCEKVANIIEGVVIKNA</sequence>
<dbReference type="EMBL" id="UWJD01000001">
    <property type="protein sequence ID" value="VCT83841.1"/>
    <property type="molecule type" value="Genomic_DNA"/>
</dbReference>
<evidence type="ECO:0000313" key="3">
    <source>
        <dbReference type="EMBL" id="PEG30447.1"/>
    </source>
</evidence>
<reference evidence="2" key="3">
    <citation type="submission" date="2021-10" db="EMBL/GenBank/DDBJ databases">
        <authorList>
            <person name="Mesa V."/>
        </authorList>
    </citation>
    <scope>NUCLEOTIDE SEQUENCE</scope>
    <source>
        <strain evidence="2">CC3_PB</strain>
    </source>
</reference>
<dbReference type="InterPro" id="IPR052912">
    <property type="entry name" value="UPF0111_domain"/>
</dbReference>
<dbReference type="Proteomes" id="UP000789738">
    <property type="component" value="Unassembled WGS sequence"/>
</dbReference>
<keyword evidence="5" id="KW-1185">Reference proteome</keyword>
<dbReference type="Proteomes" id="UP000220840">
    <property type="component" value="Unassembled WGS sequence"/>
</dbReference>
<evidence type="ECO:0000313" key="5">
    <source>
        <dbReference type="Proteomes" id="UP000220840"/>
    </source>
</evidence>
<evidence type="ECO:0000313" key="4">
    <source>
        <dbReference type="EMBL" id="VCT83841.1"/>
    </source>
</evidence>
<dbReference type="OrthoDB" id="9797568at2"/>
<dbReference type="InterPro" id="IPR018445">
    <property type="entry name" value="Put_Phosphate_transp_reg"/>
</dbReference>
<protein>
    <submittedName>
        <fullName evidence="3">DUF47 domain-containing protein</fullName>
    </submittedName>
    <submittedName>
        <fullName evidence="2">Phosphate transport regulator (Distant homolog of PhoU)</fullName>
    </submittedName>
</protein>
<dbReference type="Gene3D" id="1.20.58.220">
    <property type="entry name" value="Phosphate transport system protein phou homolog 2, domain 2"/>
    <property type="match status" value="1"/>
</dbReference>
<name>A0A2A7MFX3_9CLOT</name>
<gene>
    <name evidence="2" type="ORF">CNEO_44146</name>
    <name evidence="4" type="ORF">CNEONATNEC25_01438</name>
    <name evidence="3" type="ORF">CQ394_01605</name>
</gene>
<dbReference type="STRING" id="137838.GCA_001458595_01767"/>
<comment type="similarity">
    <text evidence="1">Belongs to the UPF0111 family.</text>
</comment>
<dbReference type="EMBL" id="CAKJVE010000004">
    <property type="protein sequence ID" value="CAG9709362.1"/>
    <property type="molecule type" value="Genomic_DNA"/>
</dbReference>
<dbReference type="InterPro" id="IPR038078">
    <property type="entry name" value="PhoU-like_sf"/>
</dbReference>
<dbReference type="Proteomes" id="UP000431451">
    <property type="component" value="Unassembled WGS sequence"/>
</dbReference>
<evidence type="ECO:0000256" key="1">
    <source>
        <dbReference type="ARBA" id="ARBA00008591"/>
    </source>
</evidence>
<dbReference type="PANTHER" id="PTHR37298:SF1">
    <property type="entry name" value="UPF0111 PROTEIN YKAA"/>
    <property type="match status" value="1"/>
</dbReference>
<dbReference type="Pfam" id="PF01865">
    <property type="entry name" value="PhoU_div"/>
    <property type="match status" value="1"/>
</dbReference>
<reference evidence="3 5" key="1">
    <citation type="submission" date="2017-10" db="EMBL/GenBank/DDBJ databases">
        <title>Effective Description of Clostridium neonatale sp. nov. linked to necrotizing enterocolitis in neonates and a clarification of species assignable to the genus Clostridium (Prazmowski 1880) emend. Lawson and Rainey 2016.</title>
        <authorList>
            <person name="Bernard K."/>
            <person name="Burdz T."/>
            <person name="Wiebe D."/>
            <person name="Balcewich B."/>
            <person name="Alfa M."/>
            <person name="Bernier A.-M."/>
        </authorList>
    </citation>
    <scope>NUCLEOTIDE SEQUENCE [LARGE SCALE GENOMIC DNA]</scope>
    <source>
        <strain evidence="3 5">LCDC99A005</strain>
    </source>
</reference>
<dbReference type="PANTHER" id="PTHR37298">
    <property type="entry name" value="UPF0111 PROTEIN YKAA"/>
    <property type="match status" value="1"/>
</dbReference>
<dbReference type="GeneID" id="68876787"/>
<accession>A0A2A7MFX3</accession>
<proteinExistence type="inferred from homology"/>